<evidence type="ECO:0000256" key="2">
    <source>
        <dbReference type="ARBA" id="ARBA00004429"/>
    </source>
</evidence>
<dbReference type="Pfam" id="PF07664">
    <property type="entry name" value="FeoB_C"/>
    <property type="match status" value="1"/>
</dbReference>
<name>A0A6A0B5D1_9LACT</name>
<dbReference type="Pfam" id="PF07670">
    <property type="entry name" value="Gate"/>
    <property type="match status" value="2"/>
</dbReference>
<reference evidence="19 20" key="1">
    <citation type="submission" date="2020-02" db="EMBL/GenBank/DDBJ databases">
        <title>Draft genome sequence of Lactococcus sp. Hs20B0-1.</title>
        <authorList>
            <person name="Noda S."/>
            <person name="Yuki M."/>
            <person name="Ohkuma M."/>
        </authorList>
    </citation>
    <scope>NUCLEOTIDE SEQUENCE [LARGE SCALE GENOMIC DNA]</scope>
    <source>
        <strain evidence="19 20">Hs20B0-1</strain>
    </source>
</reference>
<keyword evidence="6" id="KW-0997">Cell inner membrane</keyword>
<feature type="transmembrane region" description="Helical" evidence="17">
    <location>
        <begin position="338"/>
        <end position="362"/>
    </location>
</feature>
<evidence type="ECO:0000256" key="8">
    <source>
        <dbReference type="ARBA" id="ARBA00022741"/>
    </source>
</evidence>
<evidence type="ECO:0000256" key="5">
    <source>
        <dbReference type="ARBA" id="ARBA00022496"/>
    </source>
</evidence>
<keyword evidence="11" id="KW-0406">Ion transport</keyword>
<organism evidence="19 20">
    <name type="scientific">Pseudolactococcus insecticola</name>
    <dbReference type="NCBI Taxonomy" id="2709158"/>
    <lineage>
        <taxon>Bacteria</taxon>
        <taxon>Bacillati</taxon>
        <taxon>Bacillota</taxon>
        <taxon>Bacilli</taxon>
        <taxon>Lactobacillales</taxon>
        <taxon>Streptococcaceae</taxon>
        <taxon>Pseudolactococcus</taxon>
    </lineage>
</organism>
<evidence type="ECO:0000256" key="4">
    <source>
        <dbReference type="ARBA" id="ARBA00022475"/>
    </source>
</evidence>
<keyword evidence="3 17" id="KW-0813">Transport</keyword>
<evidence type="ECO:0000256" key="13">
    <source>
        <dbReference type="ARBA" id="ARBA00023136"/>
    </source>
</evidence>
<dbReference type="Gene3D" id="3.40.50.300">
    <property type="entry name" value="P-loop containing nucleotide triphosphate hydrolases"/>
    <property type="match status" value="1"/>
</dbReference>
<dbReference type="GO" id="GO:0015093">
    <property type="term" value="F:ferrous iron transmembrane transporter activity"/>
    <property type="evidence" value="ECO:0007669"/>
    <property type="project" value="UniProtKB-UniRule"/>
</dbReference>
<comment type="function">
    <text evidence="1 17">Probable transporter of a GTP-driven Fe(2+) uptake system.</text>
</comment>
<dbReference type="GO" id="GO:0046872">
    <property type="term" value="F:metal ion binding"/>
    <property type="evidence" value="ECO:0007669"/>
    <property type="project" value="UniProtKB-KW"/>
</dbReference>
<feature type="binding site" evidence="16">
    <location>
        <position position="25"/>
    </location>
    <ligand>
        <name>Mg(2+)</name>
        <dbReference type="ChEBI" id="CHEBI:18420"/>
        <label>2</label>
    </ligand>
</feature>
<evidence type="ECO:0000256" key="3">
    <source>
        <dbReference type="ARBA" id="ARBA00022448"/>
    </source>
</evidence>
<evidence type="ECO:0000256" key="17">
    <source>
        <dbReference type="RuleBase" id="RU362098"/>
    </source>
</evidence>
<feature type="transmembrane region" description="Helical" evidence="17">
    <location>
        <begin position="603"/>
        <end position="622"/>
    </location>
</feature>
<dbReference type="InterPro" id="IPR003373">
    <property type="entry name" value="Fe2_transport_prot-B"/>
</dbReference>
<protein>
    <recommendedName>
        <fullName evidence="14 17">Ferrous iron transport protein B</fullName>
    </recommendedName>
</protein>
<comment type="caution">
    <text evidence="19">The sequence shown here is derived from an EMBL/GenBank/DDBJ whole genome shotgun (WGS) entry which is preliminary data.</text>
</comment>
<feature type="transmembrane region" description="Helical" evidence="17">
    <location>
        <begin position="417"/>
        <end position="441"/>
    </location>
</feature>
<dbReference type="Pfam" id="PF17910">
    <property type="entry name" value="FeoB_Cyto"/>
    <property type="match status" value="1"/>
</dbReference>
<evidence type="ECO:0000259" key="18">
    <source>
        <dbReference type="PROSITE" id="PS51711"/>
    </source>
</evidence>
<keyword evidence="16" id="KW-0460">Magnesium</keyword>
<keyword evidence="5 17" id="KW-0410">Iron transport</keyword>
<evidence type="ECO:0000256" key="7">
    <source>
        <dbReference type="ARBA" id="ARBA00022692"/>
    </source>
</evidence>
<evidence type="ECO:0000313" key="19">
    <source>
        <dbReference type="EMBL" id="GFH39708.1"/>
    </source>
</evidence>
<feature type="domain" description="FeoB-type G" evidence="18">
    <location>
        <begin position="4"/>
        <end position="165"/>
    </location>
</feature>
<evidence type="ECO:0000256" key="6">
    <source>
        <dbReference type="ARBA" id="ARBA00022519"/>
    </source>
</evidence>
<dbReference type="AlphaFoldDB" id="A0A6A0B5D1"/>
<keyword evidence="4" id="KW-1003">Cell membrane</keyword>
<evidence type="ECO:0000256" key="14">
    <source>
        <dbReference type="NCBIfam" id="TIGR00437"/>
    </source>
</evidence>
<dbReference type="InterPro" id="IPR027417">
    <property type="entry name" value="P-loop_NTPase"/>
</dbReference>
<dbReference type="CDD" id="cd01879">
    <property type="entry name" value="FeoB"/>
    <property type="match status" value="1"/>
</dbReference>
<comment type="similarity">
    <text evidence="17">Belongs to the TRAFAC class TrmE-Era-EngA-EngB-Septin-like GTPase superfamily. FeoB GTPase (TC 9.A.8) family.</text>
</comment>
<evidence type="ECO:0000256" key="16">
    <source>
        <dbReference type="PIRSR" id="PIRSR603373-2"/>
    </source>
</evidence>
<evidence type="ECO:0000256" key="15">
    <source>
        <dbReference type="PIRSR" id="PIRSR603373-1"/>
    </source>
</evidence>
<dbReference type="NCBIfam" id="TIGR00437">
    <property type="entry name" value="feoB"/>
    <property type="match status" value="1"/>
</dbReference>
<accession>A0A6A0B5D1</accession>
<comment type="subcellular location">
    <subcellularLocation>
        <location evidence="2">Cell inner membrane</location>
        <topology evidence="2">Multi-pass membrane protein</topology>
    </subcellularLocation>
    <subcellularLocation>
        <location evidence="17">Cell membrane</location>
        <topology evidence="17">Multi-pass membrane protein</topology>
    </subcellularLocation>
</comment>
<dbReference type="InterPro" id="IPR030389">
    <property type="entry name" value="G_FEOB_dom"/>
</dbReference>
<keyword evidence="16" id="KW-0479">Metal-binding</keyword>
<evidence type="ECO:0000256" key="12">
    <source>
        <dbReference type="ARBA" id="ARBA00023134"/>
    </source>
</evidence>
<evidence type="ECO:0000313" key="20">
    <source>
        <dbReference type="Proteomes" id="UP000475928"/>
    </source>
</evidence>
<keyword evidence="20" id="KW-1185">Reference proteome</keyword>
<feature type="binding site" evidence="15">
    <location>
        <begin position="116"/>
        <end position="119"/>
    </location>
    <ligand>
        <name>GTP</name>
        <dbReference type="ChEBI" id="CHEBI:37565"/>
        <label>4</label>
    </ligand>
</feature>
<feature type="transmembrane region" description="Helical" evidence="17">
    <location>
        <begin position="447"/>
        <end position="467"/>
    </location>
</feature>
<dbReference type="PANTHER" id="PTHR43185:SF1">
    <property type="entry name" value="FE(2+) TRANSPORTER FEOB"/>
    <property type="match status" value="1"/>
</dbReference>
<feature type="transmembrane region" description="Helical" evidence="17">
    <location>
        <begin position="506"/>
        <end position="525"/>
    </location>
</feature>
<keyword evidence="7 17" id="KW-0812">Transmembrane</keyword>
<dbReference type="Proteomes" id="UP000475928">
    <property type="component" value="Unassembled WGS sequence"/>
</dbReference>
<dbReference type="Gene3D" id="1.10.287.1770">
    <property type="match status" value="1"/>
</dbReference>
<keyword evidence="13 17" id="KW-0472">Membrane</keyword>
<dbReference type="EMBL" id="BLLH01000001">
    <property type="protein sequence ID" value="GFH39708.1"/>
    <property type="molecule type" value="Genomic_DNA"/>
</dbReference>
<evidence type="ECO:0000256" key="9">
    <source>
        <dbReference type="ARBA" id="ARBA00022989"/>
    </source>
</evidence>
<feature type="transmembrane region" description="Helical" evidence="17">
    <location>
        <begin position="382"/>
        <end position="405"/>
    </location>
</feature>
<evidence type="ECO:0000256" key="1">
    <source>
        <dbReference type="ARBA" id="ARBA00003926"/>
    </source>
</evidence>
<evidence type="ECO:0000256" key="10">
    <source>
        <dbReference type="ARBA" id="ARBA00023004"/>
    </source>
</evidence>
<sequence length="698" mass="77320">MAENIRLALVGNPNSGKTSSLNLLTGSNQYVGNWPGVTVERKSGRYVKNKTIIIQDLPGIYSLSPFTPEENVTRDYLLSDDYDAVINIIDATNIERNLYLTTQLIEIGKPVILALNMTDLLARNNIFIDMEKLAYSLGVPVVSISALKNKGFDELIVTAKKAAPPEVHLHFDERFEASLSELSVATQLDNRFDLIKVFENDAKILKKVSLSQSQVDDVSEIVKITEDIFLDDRQSIVVNERYQYLTKLVELVERKTQGIRLNISDKIDQFVTSRFFGLPFFLFVMWAVYFLSIQTVGTMGTDWINDQLFGNLVPDLAQKGLDALQIAPIGQHLILDGIIAGVGAVLGFIPQIFVLFICLGILEDSGYMSRVAFVMDRVFRRFGLSGKSFIPMLIATGCGIPGVMASRTIENERDRKITIMVTTFMPCSAKLPIIALVAGALFPNNSLIAPSAYFIGILTIILSGIMLKKTKFLGGSVTPFIMELPNYHLPKWSNVLRYAFDKALSFIKRAGTIILATTILLWFMMTFDFHLHEVPTDQSILADIGRLIMPLFAPLGWTSWQATVSTFTGLLAKETLVSTMGVLYHAKGGAALNTAMTQHFTALSAYTLLTFNLLCAPCFAAIGAIYREMGTAKWTAIAVGFQCGIAYVFSFIIYQLGNVMLTGRFSPLAIVAVLAFATCLYYLFRKPAYVLPKESVLV</sequence>
<dbReference type="GO" id="GO:0005525">
    <property type="term" value="F:GTP binding"/>
    <property type="evidence" value="ECO:0007669"/>
    <property type="project" value="UniProtKB-KW"/>
</dbReference>
<dbReference type="InterPro" id="IPR011640">
    <property type="entry name" value="Fe2_transport_prot_B_C"/>
</dbReference>
<feature type="transmembrane region" description="Helical" evidence="17">
    <location>
        <begin position="275"/>
        <end position="293"/>
    </location>
</feature>
<dbReference type="FunFam" id="3.40.50.300:FF:000426">
    <property type="entry name" value="Ferrous iron transport protein B"/>
    <property type="match status" value="1"/>
</dbReference>
<feature type="binding site" evidence="15">
    <location>
        <begin position="56"/>
        <end position="59"/>
    </location>
    <ligand>
        <name>GTP</name>
        <dbReference type="ChEBI" id="CHEBI:37565"/>
        <label>3</label>
    </ligand>
</feature>
<feature type="transmembrane region" description="Helical" evidence="17">
    <location>
        <begin position="665"/>
        <end position="684"/>
    </location>
</feature>
<feature type="binding site" evidence="16">
    <location>
        <position position="26"/>
    </location>
    <ligand>
        <name>Mg(2+)</name>
        <dbReference type="ChEBI" id="CHEBI:18420"/>
        <label>2</label>
    </ligand>
</feature>
<dbReference type="Pfam" id="PF02421">
    <property type="entry name" value="FeoB_N"/>
    <property type="match status" value="1"/>
</dbReference>
<keyword evidence="12 15" id="KW-0342">GTP-binding</keyword>
<feature type="binding site" evidence="15">
    <location>
        <begin position="36"/>
        <end position="40"/>
    </location>
    <ligand>
        <name>GTP</name>
        <dbReference type="ChEBI" id="CHEBI:37565"/>
        <label>1</label>
    </ligand>
</feature>
<dbReference type="PANTHER" id="PTHR43185">
    <property type="entry name" value="FERROUS IRON TRANSPORT PROTEIN B"/>
    <property type="match status" value="1"/>
</dbReference>
<feature type="binding site" evidence="16">
    <location>
        <position position="22"/>
    </location>
    <ligand>
        <name>Mg(2+)</name>
        <dbReference type="ChEBI" id="CHEBI:18420"/>
        <label>1</label>
    </ligand>
</feature>
<dbReference type="SUPFAM" id="SSF52540">
    <property type="entry name" value="P-loop containing nucleoside triphosphate hydrolases"/>
    <property type="match status" value="1"/>
</dbReference>
<keyword evidence="9 17" id="KW-1133">Transmembrane helix</keyword>
<dbReference type="InterPro" id="IPR041069">
    <property type="entry name" value="FeoB_Cyto"/>
</dbReference>
<dbReference type="InterPro" id="IPR050860">
    <property type="entry name" value="FeoB_GTPase"/>
</dbReference>
<keyword evidence="8 15" id="KW-0547">Nucleotide-binding</keyword>
<keyword evidence="10 17" id="KW-0408">Iron</keyword>
<dbReference type="RefSeq" id="WP_172354580.1">
    <property type="nucleotide sequence ID" value="NZ_BLLH01000001.1"/>
</dbReference>
<dbReference type="PROSITE" id="PS51711">
    <property type="entry name" value="G_FEOB"/>
    <property type="match status" value="1"/>
</dbReference>
<feature type="transmembrane region" description="Helical" evidence="17">
    <location>
        <begin position="634"/>
        <end position="653"/>
    </location>
</feature>
<evidence type="ECO:0000256" key="11">
    <source>
        <dbReference type="ARBA" id="ARBA00023065"/>
    </source>
</evidence>
<feature type="binding site" evidence="15">
    <location>
        <begin position="11"/>
        <end position="18"/>
    </location>
    <ligand>
        <name>GTP</name>
        <dbReference type="ChEBI" id="CHEBI:37565"/>
        <label>1</label>
    </ligand>
</feature>
<dbReference type="InterPro" id="IPR011642">
    <property type="entry name" value="Gate_dom"/>
</dbReference>
<gene>
    <name evidence="19" type="ORF">Hs20B_01060</name>
</gene>
<proteinExistence type="inferred from homology"/>
<dbReference type="GO" id="GO:0005886">
    <property type="term" value="C:plasma membrane"/>
    <property type="evidence" value="ECO:0007669"/>
    <property type="project" value="UniProtKB-SubCell"/>
</dbReference>